<evidence type="ECO:0000313" key="2">
    <source>
        <dbReference type="Proteomes" id="UP001189429"/>
    </source>
</evidence>
<dbReference type="PANTHER" id="PTHR22878">
    <property type="entry name" value="DYNEIN HEAVY CHAIN 6, AXONEMAL-LIKE-RELATED"/>
    <property type="match status" value="1"/>
</dbReference>
<dbReference type="Proteomes" id="UP001189429">
    <property type="component" value="Unassembled WGS sequence"/>
</dbReference>
<accession>A0ABN9XNG8</accession>
<keyword evidence="2" id="KW-1185">Reference proteome</keyword>
<organism evidence="1 2">
    <name type="scientific">Prorocentrum cordatum</name>
    <dbReference type="NCBI Taxonomy" id="2364126"/>
    <lineage>
        <taxon>Eukaryota</taxon>
        <taxon>Sar</taxon>
        <taxon>Alveolata</taxon>
        <taxon>Dinophyceae</taxon>
        <taxon>Prorocentrales</taxon>
        <taxon>Prorocentraceae</taxon>
        <taxon>Prorocentrum</taxon>
    </lineage>
</organism>
<reference evidence="1" key="1">
    <citation type="submission" date="2023-10" db="EMBL/GenBank/DDBJ databases">
        <authorList>
            <person name="Chen Y."/>
            <person name="Shah S."/>
            <person name="Dougan E. K."/>
            <person name="Thang M."/>
            <person name="Chan C."/>
        </authorList>
    </citation>
    <scope>NUCLEOTIDE SEQUENCE [LARGE SCALE GENOMIC DNA]</scope>
</reference>
<gene>
    <name evidence="1" type="ORF">PCOR1329_LOCUS78397</name>
</gene>
<dbReference type="InterPro" id="IPR026983">
    <property type="entry name" value="DHC"/>
</dbReference>
<dbReference type="EMBL" id="CAUYUJ010020932">
    <property type="protein sequence ID" value="CAK0901457.1"/>
    <property type="molecule type" value="Genomic_DNA"/>
</dbReference>
<evidence type="ECO:0000313" key="1">
    <source>
        <dbReference type="EMBL" id="CAK0901457.1"/>
    </source>
</evidence>
<feature type="non-terminal residue" evidence="1">
    <location>
        <position position="120"/>
    </location>
</feature>
<proteinExistence type="predicted"/>
<dbReference type="Gene3D" id="1.10.8.1220">
    <property type="match status" value="1"/>
</dbReference>
<comment type="caution">
    <text evidence="1">The sequence shown here is derived from an EMBL/GenBank/DDBJ whole genome shotgun (WGS) entry which is preliminary data.</text>
</comment>
<dbReference type="PANTHER" id="PTHR22878:SF68">
    <property type="entry name" value="DYNEIN HEAVY CHAIN 6, AXONEMAL-LIKE"/>
    <property type="match status" value="1"/>
</dbReference>
<protein>
    <submittedName>
        <fullName evidence="1">Uncharacterized protein</fullName>
    </submittedName>
</protein>
<feature type="non-terminal residue" evidence="1">
    <location>
        <position position="1"/>
    </location>
</feature>
<sequence length="120" mass="14073">ERVKEQEGESIKQQKTRDTYVPVSVRASAMFFVIADLAKVEPMYQYSLEWFVNIFLLAIKTAEKPERNLGRRLQALQDQFIKLLYEKVCDSLFAKDKLMLSMLLTFKSMEVDKELDAEEK</sequence>
<name>A0ABN9XNG8_9DINO</name>